<dbReference type="EMBL" id="ML996114">
    <property type="protein sequence ID" value="KAF2737751.1"/>
    <property type="molecule type" value="Genomic_DNA"/>
</dbReference>
<reference evidence="1" key="1">
    <citation type="journal article" date="2020" name="Stud. Mycol.">
        <title>101 Dothideomycetes genomes: a test case for predicting lifestyles and emergence of pathogens.</title>
        <authorList>
            <person name="Haridas S."/>
            <person name="Albert R."/>
            <person name="Binder M."/>
            <person name="Bloem J."/>
            <person name="Labutti K."/>
            <person name="Salamov A."/>
            <person name="Andreopoulos B."/>
            <person name="Baker S."/>
            <person name="Barry K."/>
            <person name="Bills G."/>
            <person name="Bluhm B."/>
            <person name="Cannon C."/>
            <person name="Castanera R."/>
            <person name="Culley D."/>
            <person name="Daum C."/>
            <person name="Ezra D."/>
            <person name="Gonzalez J."/>
            <person name="Henrissat B."/>
            <person name="Kuo A."/>
            <person name="Liang C."/>
            <person name="Lipzen A."/>
            <person name="Lutzoni F."/>
            <person name="Magnuson J."/>
            <person name="Mondo S."/>
            <person name="Nolan M."/>
            <person name="Ohm R."/>
            <person name="Pangilinan J."/>
            <person name="Park H.-J."/>
            <person name="Ramirez L."/>
            <person name="Alfaro M."/>
            <person name="Sun H."/>
            <person name="Tritt A."/>
            <person name="Yoshinaga Y."/>
            <person name="Zwiers L.-H."/>
            <person name="Turgeon B."/>
            <person name="Goodwin S."/>
            <person name="Spatafora J."/>
            <person name="Crous P."/>
            <person name="Grigoriev I."/>
        </authorList>
    </citation>
    <scope>NUCLEOTIDE SEQUENCE</scope>
    <source>
        <strain evidence="1">CBS 125425</strain>
    </source>
</reference>
<gene>
    <name evidence="1" type="ORF">EJ04DRAFT_96031</name>
</gene>
<sequence>MKSWNLCRRCSRPSYDRRTRLPDAGTRTDRQAATIENPRLLAFCSRPSALGDQMRVGTAGGEWDSWDPSGLYDSLSTPLPTSLLHSRHVKACRLIGARVRRSGEFPEDPQCRRERGPGTVLVALQHVSDDRSVAQASLEAADGMRRLCFEPAALRPYRFRSLKRFERGLWSWPISLGVQKGGSLVPRIRKPQDCVNFEARDAASLHYMVI</sequence>
<comment type="caution">
    <text evidence="1">The sequence shown here is derived from an EMBL/GenBank/DDBJ whole genome shotgun (WGS) entry which is preliminary data.</text>
</comment>
<keyword evidence="2" id="KW-1185">Reference proteome</keyword>
<name>A0A9P4R7A1_9PLEO</name>
<evidence type="ECO:0000313" key="2">
    <source>
        <dbReference type="Proteomes" id="UP000799444"/>
    </source>
</evidence>
<dbReference type="Proteomes" id="UP000799444">
    <property type="component" value="Unassembled WGS sequence"/>
</dbReference>
<proteinExistence type="predicted"/>
<dbReference type="AlphaFoldDB" id="A0A9P4R7A1"/>
<organism evidence="1 2">
    <name type="scientific">Polyplosphaeria fusca</name>
    <dbReference type="NCBI Taxonomy" id="682080"/>
    <lineage>
        <taxon>Eukaryota</taxon>
        <taxon>Fungi</taxon>
        <taxon>Dikarya</taxon>
        <taxon>Ascomycota</taxon>
        <taxon>Pezizomycotina</taxon>
        <taxon>Dothideomycetes</taxon>
        <taxon>Pleosporomycetidae</taxon>
        <taxon>Pleosporales</taxon>
        <taxon>Tetraplosphaeriaceae</taxon>
        <taxon>Polyplosphaeria</taxon>
    </lineage>
</organism>
<protein>
    <submittedName>
        <fullName evidence="1">Uncharacterized protein</fullName>
    </submittedName>
</protein>
<accession>A0A9P4R7A1</accession>
<evidence type="ECO:0000313" key="1">
    <source>
        <dbReference type="EMBL" id="KAF2737751.1"/>
    </source>
</evidence>